<dbReference type="PANTHER" id="PTHR12714">
    <property type="entry name" value="PROTEIN-S ISOPRENYLCYSTEINE O-METHYLTRANSFERASE"/>
    <property type="match status" value="1"/>
</dbReference>
<evidence type="ECO:0000256" key="1">
    <source>
        <dbReference type="ARBA" id="ARBA00004141"/>
    </source>
</evidence>
<reference evidence="6 7" key="1">
    <citation type="submission" date="2024-07" db="EMBL/GenBank/DDBJ databases">
        <title>Section-level genome sequencing and comparative genomics of Aspergillus sections Usti and Cavernicolus.</title>
        <authorList>
            <consortium name="Lawrence Berkeley National Laboratory"/>
            <person name="Nybo J.L."/>
            <person name="Vesth T.C."/>
            <person name="Theobald S."/>
            <person name="Frisvad J.C."/>
            <person name="Larsen T.O."/>
            <person name="Kjaerboelling I."/>
            <person name="Rothschild-Mancinelli K."/>
            <person name="Lyhne E.K."/>
            <person name="Kogle M.E."/>
            <person name="Barry K."/>
            <person name="Clum A."/>
            <person name="Na H."/>
            <person name="Ledsgaard L."/>
            <person name="Lin J."/>
            <person name="Lipzen A."/>
            <person name="Kuo A."/>
            <person name="Riley R."/>
            <person name="Mondo S."/>
            <person name="LaButti K."/>
            <person name="Haridas S."/>
            <person name="Pangalinan J."/>
            <person name="Salamov A.A."/>
            <person name="Simmons B.A."/>
            <person name="Magnuson J.K."/>
            <person name="Chen J."/>
            <person name="Drula E."/>
            <person name="Henrissat B."/>
            <person name="Wiebenga A."/>
            <person name="Lubbers R.J."/>
            <person name="Gomes A.C."/>
            <person name="Macurrencykelacurrency M.R."/>
            <person name="Stajich J."/>
            <person name="Grigoriev I.V."/>
            <person name="Mortensen U.H."/>
            <person name="De vries R.P."/>
            <person name="Baker S.E."/>
            <person name="Andersen M.R."/>
        </authorList>
    </citation>
    <scope>NUCLEOTIDE SEQUENCE [LARGE SCALE GENOMIC DNA]</scope>
    <source>
        <strain evidence="6 7">CBS 756.74</strain>
    </source>
</reference>
<accession>A0ABR4JVH9</accession>
<protein>
    <recommendedName>
        <fullName evidence="5">Protein-S-isoprenylcysteine O-methyltransferase</fullName>
        <ecNumber evidence="5">2.1.1.100</ecNumber>
    </recommendedName>
</protein>
<feature type="transmembrane region" description="Helical" evidence="5">
    <location>
        <begin position="96"/>
        <end position="114"/>
    </location>
</feature>
<dbReference type="EMBL" id="JBFXLR010000043">
    <property type="protein sequence ID" value="KAL2844057.1"/>
    <property type="molecule type" value="Genomic_DNA"/>
</dbReference>
<dbReference type="PANTHER" id="PTHR12714:SF9">
    <property type="entry name" value="PROTEIN-S-ISOPRENYLCYSTEINE O-METHYLTRANSFERASE"/>
    <property type="match status" value="1"/>
</dbReference>
<dbReference type="RefSeq" id="XP_070895963.1">
    <property type="nucleotide sequence ID" value="XM_071043316.1"/>
</dbReference>
<dbReference type="EC" id="2.1.1.100" evidence="5"/>
<dbReference type="InterPro" id="IPR007269">
    <property type="entry name" value="ICMT_MeTrfase"/>
</dbReference>
<name>A0ABR4JVH9_9EURO</name>
<keyword evidence="7" id="KW-1185">Reference proteome</keyword>
<feature type="transmembrane region" description="Helical" evidence="5">
    <location>
        <begin position="6"/>
        <end position="25"/>
    </location>
</feature>
<dbReference type="Proteomes" id="UP001610444">
    <property type="component" value="Unassembled WGS sequence"/>
</dbReference>
<gene>
    <name evidence="6" type="ORF">BJX68DRAFT_257304</name>
</gene>
<keyword evidence="5" id="KW-0489">Methyltransferase</keyword>
<organism evidence="6 7">
    <name type="scientific">Aspergillus pseudodeflectus</name>
    <dbReference type="NCBI Taxonomy" id="176178"/>
    <lineage>
        <taxon>Eukaryota</taxon>
        <taxon>Fungi</taxon>
        <taxon>Dikarya</taxon>
        <taxon>Ascomycota</taxon>
        <taxon>Pezizomycotina</taxon>
        <taxon>Eurotiomycetes</taxon>
        <taxon>Eurotiomycetidae</taxon>
        <taxon>Eurotiales</taxon>
        <taxon>Aspergillaceae</taxon>
        <taxon>Aspergillus</taxon>
        <taxon>Aspergillus subgen. Nidulantes</taxon>
    </lineage>
</organism>
<evidence type="ECO:0000256" key="5">
    <source>
        <dbReference type="RuleBase" id="RU362022"/>
    </source>
</evidence>
<comment type="subcellular location">
    <subcellularLocation>
        <location evidence="5">Endoplasmic reticulum membrane</location>
        <topology evidence="5">Multi-pass membrane protein</topology>
    </subcellularLocation>
    <subcellularLocation>
        <location evidence="1">Membrane</location>
        <topology evidence="1">Multi-pass membrane protein</topology>
    </subcellularLocation>
</comment>
<proteinExistence type="inferred from homology"/>
<evidence type="ECO:0000256" key="3">
    <source>
        <dbReference type="ARBA" id="ARBA00022989"/>
    </source>
</evidence>
<keyword evidence="4 5" id="KW-0472">Membrane</keyword>
<comment type="caution">
    <text evidence="6">The sequence shown here is derived from an EMBL/GenBank/DDBJ whole genome shotgun (WGS) entry which is preliminary data.</text>
</comment>
<feature type="transmembrane region" description="Helical" evidence="5">
    <location>
        <begin position="186"/>
        <end position="203"/>
    </location>
</feature>
<evidence type="ECO:0000313" key="7">
    <source>
        <dbReference type="Proteomes" id="UP001610444"/>
    </source>
</evidence>
<feature type="transmembrane region" description="Helical" evidence="5">
    <location>
        <begin position="46"/>
        <end position="68"/>
    </location>
</feature>
<dbReference type="GeneID" id="98158480"/>
<keyword evidence="5" id="KW-0256">Endoplasmic reticulum</keyword>
<evidence type="ECO:0000313" key="6">
    <source>
        <dbReference type="EMBL" id="KAL2844057.1"/>
    </source>
</evidence>
<evidence type="ECO:0000256" key="2">
    <source>
        <dbReference type="ARBA" id="ARBA00022692"/>
    </source>
</evidence>
<feature type="transmembrane region" description="Helical" evidence="5">
    <location>
        <begin position="149"/>
        <end position="174"/>
    </location>
</feature>
<dbReference type="Pfam" id="PF04140">
    <property type="entry name" value="ICMT"/>
    <property type="match status" value="1"/>
</dbReference>
<comment type="similarity">
    <text evidence="5">Belongs to the class VI-like SAM-binding methyltransferase superfamily. Isoprenylcysteine carboxyl methyltransferase family.</text>
</comment>
<keyword evidence="3 5" id="KW-1133">Transmembrane helix</keyword>
<comment type="catalytic activity">
    <reaction evidence="5">
        <text>[protein]-C-terminal S-[(2E,6E)-farnesyl]-L-cysteine + S-adenosyl-L-methionine = [protein]-C-terminal S-[(2E,6E)-farnesyl]-L-cysteine methyl ester + S-adenosyl-L-homocysteine</text>
        <dbReference type="Rhea" id="RHEA:21672"/>
        <dbReference type="Rhea" id="RHEA-COMP:12125"/>
        <dbReference type="Rhea" id="RHEA-COMP:12126"/>
        <dbReference type="ChEBI" id="CHEBI:57856"/>
        <dbReference type="ChEBI" id="CHEBI:59789"/>
        <dbReference type="ChEBI" id="CHEBI:90510"/>
        <dbReference type="ChEBI" id="CHEBI:90511"/>
        <dbReference type="EC" id="2.1.1.100"/>
    </reaction>
</comment>
<keyword evidence="5" id="KW-0808">Transferase</keyword>
<sequence>MPSVSSCALSVVLAAVGYIYYLCITSPNRATSPYQTDRIRFLTSQFTAALSNIVTITLFYQAVVTLFYDNIDRDAMNWICRQPNHLRDERFSWNERTVGCLVIFTIGAWIRLSAYGRLGRNFTFALAVPDHLVTSGLYRFMQHPSYTGLILVIAGCLGLVVGQWDTALACWIPVSVLGMLQQWQTWLNIIGMLFGLVIMRIRVRDEERMLKGEFGREWEDWHSRTARFIPTIF</sequence>
<evidence type="ECO:0000256" key="4">
    <source>
        <dbReference type="ARBA" id="ARBA00023136"/>
    </source>
</evidence>
<keyword evidence="2 5" id="KW-0812">Transmembrane</keyword>
<keyword evidence="5" id="KW-0949">S-adenosyl-L-methionine</keyword>
<dbReference type="Gene3D" id="1.20.120.1630">
    <property type="match status" value="1"/>
</dbReference>